<evidence type="ECO:0000256" key="1">
    <source>
        <dbReference type="SAM" id="MobiDB-lite"/>
    </source>
</evidence>
<reference evidence="3 4" key="1">
    <citation type="journal article" date="2018" name="Evol. Lett.">
        <title>Horizontal gene cluster transfer increased hallucinogenic mushroom diversity.</title>
        <authorList>
            <person name="Reynolds H.T."/>
            <person name="Vijayakumar V."/>
            <person name="Gluck-Thaler E."/>
            <person name="Korotkin H.B."/>
            <person name="Matheny P.B."/>
            <person name="Slot J.C."/>
        </authorList>
    </citation>
    <scope>NUCLEOTIDE SEQUENCE [LARGE SCALE GENOMIC DNA]</scope>
    <source>
        <strain evidence="3 4">SRW20</strain>
    </source>
</reference>
<keyword evidence="4" id="KW-1185">Reference proteome</keyword>
<name>A0A409VC16_9AGAR</name>
<evidence type="ECO:0000313" key="3">
    <source>
        <dbReference type="EMBL" id="PPQ64576.1"/>
    </source>
</evidence>
<dbReference type="OrthoDB" id="3244370at2759"/>
<feature type="compositionally biased region" description="Low complexity" evidence="1">
    <location>
        <begin position="306"/>
        <end position="325"/>
    </location>
</feature>
<feature type="region of interest" description="Disordered" evidence="1">
    <location>
        <begin position="370"/>
        <end position="389"/>
    </location>
</feature>
<proteinExistence type="predicted"/>
<evidence type="ECO:0000259" key="2">
    <source>
        <dbReference type="PROSITE" id="PS50195"/>
    </source>
</evidence>
<feature type="region of interest" description="Disordered" evidence="1">
    <location>
        <begin position="510"/>
        <end position="558"/>
    </location>
</feature>
<sequence>GTNHGPNTGLPSDQYKRAVLRAPPPCFSVEFLSPTKSSGSYNHGMRITPIMTDDSTSFYSRSSRGSQSEYEIWRRWEDCLWLQETLESEYSRAAFEKKVRLQQGKGVKNFNGIYKTDLASSWESLPPGPDPNSVAQDIHQYLPKLSKKGTLFRASQSMIESRQKEFRSLVETLFSDDMPALIKEIRASNIVTDFFGLWRRDFDLLESSQKGKRNSLTTSIFASYFSESTPSLMGKSPERSLRSLPSSPASRPPRSRTSSQRSRSPSASTSDISEVSRYPASSQSSIHSTETNATYRVRRRALSVASSDSSSTHSDGSSDSGWTTSTAPAIVEDVPIVFGHNPQQTNERPNSILEVLPEEREMLAKVSEGHLAPPTQRRARASTVERKANRSCQIVSLPPDRLKGEQPDQRRSVRESWQTVSSLGSNADVLLEGLEISLPHPIKEGKFRASIASISTFLTTDSAEAVIPRASSNRQSTQSRLRISTPLSISDFSIFGDDEDDCGSIIDSFPRPLSNTFQSSDNRPDTPLAKPNADLPTTPESFRTTFNPPPSPTNTVSTSISVSTTASISTVATSNSSPGTLTIKAAYNSSIIMLRVPREISLTEVRQKLYNKFIGQEGIPLPHSFAVAFVLPTSTSLPARQRSRSLSVSSTDKQVLAFVDDESDWEHLISCAPGSKISLRILDASD</sequence>
<dbReference type="InParanoid" id="A0A409VC16"/>
<protein>
    <recommendedName>
        <fullName evidence="2">PX domain-containing protein</fullName>
    </recommendedName>
</protein>
<dbReference type="Gene3D" id="3.30.1520.10">
    <property type="entry name" value="Phox-like domain"/>
    <property type="match status" value="1"/>
</dbReference>
<organism evidence="3 4">
    <name type="scientific">Gymnopilus dilepis</name>
    <dbReference type="NCBI Taxonomy" id="231916"/>
    <lineage>
        <taxon>Eukaryota</taxon>
        <taxon>Fungi</taxon>
        <taxon>Dikarya</taxon>
        <taxon>Basidiomycota</taxon>
        <taxon>Agaricomycotina</taxon>
        <taxon>Agaricomycetes</taxon>
        <taxon>Agaricomycetidae</taxon>
        <taxon>Agaricales</taxon>
        <taxon>Agaricineae</taxon>
        <taxon>Hymenogastraceae</taxon>
        <taxon>Gymnopilus</taxon>
    </lineage>
</organism>
<dbReference type="InterPro" id="IPR001683">
    <property type="entry name" value="PX_dom"/>
</dbReference>
<feature type="region of interest" description="Disordered" evidence="1">
    <location>
        <begin position="229"/>
        <end position="325"/>
    </location>
</feature>
<dbReference type="Proteomes" id="UP000284706">
    <property type="component" value="Unassembled WGS sequence"/>
</dbReference>
<feature type="domain" description="PX" evidence="2">
    <location>
        <begin position="1"/>
        <end position="202"/>
    </location>
</feature>
<evidence type="ECO:0000313" key="4">
    <source>
        <dbReference type="Proteomes" id="UP000284706"/>
    </source>
</evidence>
<feature type="compositionally biased region" description="Polar residues" evidence="1">
    <location>
        <begin position="279"/>
        <end position="294"/>
    </location>
</feature>
<gene>
    <name evidence="3" type="ORF">CVT26_001974</name>
</gene>
<feature type="compositionally biased region" description="Low complexity" evidence="1">
    <location>
        <begin position="255"/>
        <end position="270"/>
    </location>
</feature>
<comment type="caution">
    <text evidence="3">The sequence shown here is derived from an EMBL/GenBank/DDBJ whole genome shotgun (WGS) entry which is preliminary data.</text>
</comment>
<dbReference type="GO" id="GO:0035091">
    <property type="term" value="F:phosphatidylinositol binding"/>
    <property type="evidence" value="ECO:0007669"/>
    <property type="project" value="InterPro"/>
</dbReference>
<dbReference type="STRING" id="231916.A0A409VC16"/>
<dbReference type="EMBL" id="NHYE01005665">
    <property type="protein sequence ID" value="PPQ64576.1"/>
    <property type="molecule type" value="Genomic_DNA"/>
</dbReference>
<dbReference type="SUPFAM" id="SSF54277">
    <property type="entry name" value="CAD &amp; PB1 domains"/>
    <property type="match status" value="1"/>
</dbReference>
<dbReference type="AlphaFoldDB" id="A0A409VC16"/>
<accession>A0A409VC16</accession>
<dbReference type="PROSITE" id="PS50195">
    <property type="entry name" value="PX"/>
    <property type="match status" value="1"/>
</dbReference>
<feature type="non-terminal residue" evidence="3">
    <location>
        <position position="1"/>
    </location>
</feature>
<dbReference type="InterPro" id="IPR036871">
    <property type="entry name" value="PX_dom_sf"/>
</dbReference>